<dbReference type="InterPro" id="IPR001343">
    <property type="entry name" value="Hemolysn_Ca-bd"/>
</dbReference>
<name>A0A2A2GKC0_9RHOB</name>
<dbReference type="Pfam" id="PF00353">
    <property type="entry name" value="HemolysinCabind"/>
    <property type="match status" value="2"/>
</dbReference>
<dbReference type="GO" id="GO:0005509">
    <property type="term" value="F:calcium ion binding"/>
    <property type="evidence" value="ECO:0007669"/>
    <property type="project" value="InterPro"/>
</dbReference>
<feature type="compositionally biased region" description="Basic and acidic residues" evidence="1">
    <location>
        <begin position="34"/>
        <end position="44"/>
    </location>
</feature>
<dbReference type="InterPro" id="IPR011049">
    <property type="entry name" value="Serralysin-like_metalloprot_C"/>
</dbReference>
<evidence type="ECO:0000313" key="2">
    <source>
        <dbReference type="EMBL" id="PAU97444.1"/>
    </source>
</evidence>
<reference evidence="2 3" key="1">
    <citation type="submission" date="2017-09" db="EMBL/GenBank/DDBJ databases">
        <title>Paracoccus alkalisoli sp. nov., isolated from saline alkaline soil.</title>
        <authorList>
            <person name="Dong X."/>
            <person name="Zhang G."/>
        </authorList>
    </citation>
    <scope>NUCLEOTIDE SEQUENCE [LARGE SCALE GENOMIC DNA]</scope>
    <source>
        <strain evidence="2 3">WN007</strain>
    </source>
</reference>
<evidence type="ECO:0000313" key="3">
    <source>
        <dbReference type="Proteomes" id="UP000218023"/>
    </source>
</evidence>
<dbReference type="InterPro" id="IPR018511">
    <property type="entry name" value="Hemolysin-typ_Ca-bd_CS"/>
</dbReference>
<keyword evidence="3" id="KW-1185">Reference proteome</keyword>
<proteinExistence type="predicted"/>
<evidence type="ECO:0008006" key="4">
    <source>
        <dbReference type="Google" id="ProtNLM"/>
    </source>
</evidence>
<dbReference type="OrthoDB" id="7753598at2"/>
<organism evidence="2 3">
    <name type="scientific">Paracoccus salipaludis</name>
    <dbReference type="NCBI Taxonomy" id="2032623"/>
    <lineage>
        <taxon>Bacteria</taxon>
        <taxon>Pseudomonadati</taxon>
        <taxon>Pseudomonadota</taxon>
        <taxon>Alphaproteobacteria</taxon>
        <taxon>Rhodobacterales</taxon>
        <taxon>Paracoccaceae</taxon>
        <taxon>Paracoccus</taxon>
    </lineage>
</organism>
<feature type="compositionally biased region" description="Basic residues" evidence="1">
    <location>
        <begin position="45"/>
        <end position="56"/>
    </location>
</feature>
<protein>
    <recommendedName>
        <fullName evidence="4">Calcium-binding protein</fullName>
    </recommendedName>
</protein>
<accession>A0A2A2GKC0</accession>
<evidence type="ECO:0000256" key="1">
    <source>
        <dbReference type="SAM" id="MobiDB-lite"/>
    </source>
</evidence>
<gene>
    <name evidence="2" type="ORF">CK240_08150</name>
</gene>
<feature type="compositionally biased region" description="Basic residues" evidence="1">
    <location>
        <begin position="62"/>
        <end position="72"/>
    </location>
</feature>
<dbReference type="SUPFAM" id="SSF51120">
    <property type="entry name" value="beta-Roll"/>
    <property type="match status" value="1"/>
</dbReference>
<dbReference type="Gene3D" id="2.150.10.10">
    <property type="entry name" value="Serralysin-like metalloprotease, C-terminal"/>
    <property type="match status" value="1"/>
</dbReference>
<dbReference type="AlphaFoldDB" id="A0A2A2GKC0"/>
<dbReference type="PRINTS" id="PR00313">
    <property type="entry name" value="CABNDNGRPT"/>
</dbReference>
<feature type="compositionally biased region" description="Basic residues" evidence="1">
    <location>
        <begin position="80"/>
        <end position="90"/>
    </location>
</feature>
<dbReference type="PROSITE" id="PS00330">
    <property type="entry name" value="HEMOLYSIN_CALCIUM"/>
    <property type="match status" value="1"/>
</dbReference>
<dbReference type="Proteomes" id="UP000218023">
    <property type="component" value="Unassembled WGS sequence"/>
</dbReference>
<sequence length="319" mass="33185">MRGPTTAAAPMASTTAMPTTAGRRPSCGRQLDLGPERRGHDPGLRRQRHAGRRRGRGPAGRRNGRRPLRRRCAGQAGRTGGRRHRPHPRDHRLQAGRSFRGAAADPVLRQMGHRQRRVANTIVGNSQVNYLSGGEGQDTLFGMAGDDTLAGNMGADRLVGGAGDDTYMRDALDTIVEAASGGFDTVMTGDDIILGDHIEKVVVRGGRAVQVTGNAGDNILIGNGARNVLAGGGGQDEMTGGGGADSFVFAAGQGGRILDFQDDIDVLRIEGGAARGLTAATLIAGATERDGGVDLHLAGGLLRIEGITVDGLQDDLLVA</sequence>
<feature type="region of interest" description="Disordered" evidence="1">
    <location>
        <begin position="1"/>
        <end position="95"/>
    </location>
</feature>
<dbReference type="EMBL" id="NSJZ01000005">
    <property type="protein sequence ID" value="PAU97444.1"/>
    <property type="molecule type" value="Genomic_DNA"/>
</dbReference>
<comment type="caution">
    <text evidence="2">The sequence shown here is derived from an EMBL/GenBank/DDBJ whole genome shotgun (WGS) entry which is preliminary data.</text>
</comment>
<feature type="compositionally biased region" description="Low complexity" evidence="1">
    <location>
        <begin position="1"/>
        <end position="21"/>
    </location>
</feature>